<keyword evidence="4" id="KW-0028">Amino-acid biosynthesis</keyword>
<evidence type="ECO:0000313" key="13">
    <source>
        <dbReference type="Proteomes" id="UP001520654"/>
    </source>
</evidence>
<protein>
    <submittedName>
        <fullName evidence="12">Lysine biosynthesis protein LysX</fullName>
    </submittedName>
</protein>
<comment type="caution">
    <text evidence="12">The sequence shown here is derived from an EMBL/GenBank/DDBJ whole genome shotgun (WGS) entry which is preliminary data.</text>
</comment>
<evidence type="ECO:0000256" key="3">
    <source>
        <dbReference type="ARBA" id="ARBA00022598"/>
    </source>
</evidence>
<comment type="pathway">
    <text evidence="9">Amino-acid biosynthesis.</text>
</comment>
<keyword evidence="13" id="KW-1185">Reference proteome</keyword>
<dbReference type="Proteomes" id="UP001520654">
    <property type="component" value="Unassembled WGS sequence"/>
</dbReference>
<name>A0ABS8EHX5_9ACTN</name>
<sequence length="289" mass="31815">MNTRRPLAVLTSRVRLEERLLLAELRKRDIEFEQLDTRRLTFQLDGPGALPYRGALSREISHTRNAYASRLLEHLGVPVLNSSRIINLCGDKLLTTLALREGGLPTPRAMVGLVPDAALDALDDFGYPAVVKPLTGSWGRMGARLHDHEGAEAIFEHRAALPGPHHQITYVQEYIDKPGRDIKAYVFGGEVVGAIYKISENWRTNTALGGRTEVCPLTDDLVKLLTATAEAIGEGVLGVDVIEHKDGRMVVNEVNHTPEFHGAIEVLGTDLVGAYVDYVMARLAVWDAQ</sequence>
<comment type="cofactor">
    <cofactor evidence="1">
        <name>Mg(2+)</name>
        <dbReference type="ChEBI" id="CHEBI:18420"/>
    </cofactor>
</comment>
<dbReference type="PANTHER" id="PTHR21621">
    <property type="entry name" value="RIBOSOMAL PROTEIN S6 MODIFICATION PROTEIN"/>
    <property type="match status" value="1"/>
</dbReference>
<evidence type="ECO:0000256" key="1">
    <source>
        <dbReference type="ARBA" id="ARBA00001946"/>
    </source>
</evidence>
<evidence type="ECO:0000256" key="8">
    <source>
        <dbReference type="ARBA" id="ARBA00022842"/>
    </source>
</evidence>
<dbReference type="InterPro" id="IPR011761">
    <property type="entry name" value="ATP-grasp"/>
</dbReference>
<keyword evidence="7 10" id="KW-0067">ATP-binding</keyword>
<dbReference type="InterPro" id="IPR016185">
    <property type="entry name" value="PreATP-grasp_dom_sf"/>
</dbReference>
<dbReference type="InterPro" id="IPR004666">
    <property type="entry name" value="Rp_bS6_RimK/Lys_biosynth_LsyX"/>
</dbReference>
<dbReference type="SUPFAM" id="SSF52440">
    <property type="entry name" value="PreATP-grasp domain"/>
    <property type="match status" value="1"/>
</dbReference>
<dbReference type="RefSeq" id="WP_229343261.1">
    <property type="nucleotide sequence ID" value="NZ_JAINUL010000001.1"/>
</dbReference>
<dbReference type="InterPro" id="IPR054562">
    <property type="entry name" value="LysX/ArgX_preATP_grasp"/>
</dbReference>
<gene>
    <name evidence="12" type="primary">lysX</name>
    <name evidence="12" type="ORF">K7B10_35800</name>
</gene>
<evidence type="ECO:0000256" key="9">
    <source>
        <dbReference type="ARBA" id="ARBA00029440"/>
    </source>
</evidence>
<evidence type="ECO:0000256" key="2">
    <source>
        <dbReference type="ARBA" id="ARBA00006239"/>
    </source>
</evidence>
<organism evidence="12 13">
    <name type="scientific">Streptomyces flavotricini</name>
    <dbReference type="NCBI Taxonomy" id="66888"/>
    <lineage>
        <taxon>Bacteria</taxon>
        <taxon>Bacillati</taxon>
        <taxon>Actinomycetota</taxon>
        <taxon>Actinomycetes</taxon>
        <taxon>Kitasatosporales</taxon>
        <taxon>Streptomycetaceae</taxon>
        <taxon>Streptomyces</taxon>
    </lineage>
</organism>
<reference evidence="12 13" key="1">
    <citation type="submission" date="2021-08" db="EMBL/GenBank/DDBJ databases">
        <title>Genomic Architecture of Streptomyces flavotricini NGL1 and Streptomyces erythrochromogenes HMS4 With Differential Plant Beneficial attributes and laccase production capabilities.</title>
        <authorList>
            <person name="Salwan R."/>
            <person name="Kaur R."/>
            <person name="Sharma V."/>
        </authorList>
    </citation>
    <scope>NUCLEOTIDE SEQUENCE [LARGE SCALE GENOMIC DNA]</scope>
    <source>
        <strain evidence="12 13">NGL1</strain>
    </source>
</reference>
<dbReference type="Pfam" id="PF08443">
    <property type="entry name" value="RimK"/>
    <property type="match status" value="1"/>
</dbReference>
<dbReference type="InterPro" id="IPR013651">
    <property type="entry name" value="ATP-grasp_RimK-type"/>
</dbReference>
<keyword evidence="5" id="KW-0479">Metal-binding</keyword>
<dbReference type="EMBL" id="JAINUL010000001">
    <property type="protein sequence ID" value="MCC0100057.1"/>
    <property type="molecule type" value="Genomic_DNA"/>
</dbReference>
<dbReference type="Gene3D" id="3.30.1490.20">
    <property type="entry name" value="ATP-grasp fold, A domain"/>
    <property type="match status" value="1"/>
</dbReference>
<evidence type="ECO:0000256" key="4">
    <source>
        <dbReference type="ARBA" id="ARBA00022605"/>
    </source>
</evidence>
<dbReference type="Pfam" id="PF22626">
    <property type="entry name" value="LysX_preATP_grasp"/>
    <property type="match status" value="1"/>
</dbReference>
<keyword evidence="8" id="KW-0460">Magnesium</keyword>
<dbReference type="NCBIfam" id="TIGR02144">
    <property type="entry name" value="LysX_arch"/>
    <property type="match status" value="1"/>
</dbReference>
<evidence type="ECO:0000256" key="5">
    <source>
        <dbReference type="ARBA" id="ARBA00022723"/>
    </source>
</evidence>
<evidence type="ECO:0000256" key="10">
    <source>
        <dbReference type="PROSITE-ProRule" id="PRU00409"/>
    </source>
</evidence>
<dbReference type="PROSITE" id="PS50975">
    <property type="entry name" value="ATP_GRASP"/>
    <property type="match status" value="1"/>
</dbReference>
<dbReference type="NCBIfam" id="TIGR00768">
    <property type="entry name" value="rimK_fam"/>
    <property type="match status" value="1"/>
</dbReference>
<keyword evidence="3" id="KW-0436">Ligase</keyword>
<dbReference type="Gene3D" id="3.40.50.20">
    <property type="match status" value="1"/>
</dbReference>
<dbReference type="Gene3D" id="3.30.470.20">
    <property type="entry name" value="ATP-grasp fold, B domain"/>
    <property type="match status" value="1"/>
</dbReference>
<evidence type="ECO:0000256" key="7">
    <source>
        <dbReference type="ARBA" id="ARBA00022840"/>
    </source>
</evidence>
<accession>A0ABS8EHX5</accession>
<dbReference type="InterPro" id="IPR013815">
    <property type="entry name" value="ATP_grasp_subdomain_1"/>
</dbReference>
<comment type="similarity">
    <text evidence="2">Belongs to the RimK family. LysX subfamily.</text>
</comment>
<keyword evidence="6 10" id="KW-0547">Nucleotide-binding</keyword>
<proteinExistence type="inferred from homology"/>
<dbReference type="PANTHER" id="PTHR21621:SF2">
    <property type="entry name" value="COENZYME GAMMA-F420-2:ALPHA-L-GLUTAMATE LIGASE"/>
    <property type="match status" value="1"/>
</dbReference>
<evidence type="ECO:0000259" key="11">
    <source>
        <dbReference type="PROSITE" id="PS50975"/>
    </source>
</evidence>
<evidence type="ECO:0000256" key="6">
    <source>
        <dbReference type="ARBA" id="ARBA00022741"/>
    </source>
</evidence>
<feature type="domain" description="ATP-grasp" evidence="11">
    <location>
        <begin position="96"/>
        <end position="280"/>
    </location>
</feature>
<dbReference type="SUPFAM" id="SSF56059">
    <property type="entry name" value="Glutathione synthetase ATP-binding domain-like"/>
    <property type="match status" value="1"/>
</dbReference>
<evidence type="ECO:0000313" key="12">
    <source>
        <dbReference type="EMBL" id="MCC0100057.1"/>
    </source>
</evidence>
<dbReference type="InterPro" id="IPR011870">
    <property type="entry name" value="LysX_arch"/>
</dbReference>